<dbReference type="GO" id="GO:0002949">
    <property type="term" value="P:tRNA threonylcarbamoyladenosine modification"/>
    <property type="evidence" value="ECO:0007669"/>
    <property type="project" value="UniProtKB-UniRule"/>
</dbReference>
<dbReference type="GO" id="GO:0005737">
    <property type="term" value="C:cytoplasm"/>
    <property type="evidence" value="ECO:0007669"/>
    <property type="project" value="UniProtKB-SubCell"/>
</dbReference>
<protein>
    <recommendedName>
        <fullName evidence="8">tRNA N6-adenosine threonylcarbamoyltransferase</fullName>
        <ecNumber evidence="8">2.3.1.234</ecNumber>
    </recommendedName>
    <alternativeName>
        <fullName evidence="8">N6-L-threonylcarbamoyladenine synthase</fullName>
        <shortName evidence="8">t(6)A synthase</shortName>
    </alternativeName>
    <alternativeName>
        <fullName evidence="8">t(6)A37 threonylcarbamoyladenosine biosynthesis protein TsaD</fullName>
    </alternativeName>
    <alternativeName>
        <fullName evidence="8">tRNA threonylcarbamoyladenosine biosynthesis protein TsaD</fullName>
    </alternativeName>
</protein>
<dbReference type="PANTHER" id="PTHR11735">
    <property type="entry name" value="TRNA N6-ADENOSINE THREONYLCARBAMOYLTRANSFERASE"/>
    <property type="match status" value="1"/>
</dbReference>
<dbReference type="InterPro" id="IPR000905">
    <property type="entry name" value="Gcp-like_dom"/>
</dbReference>
<dbReference type="Pfam" id="PF00814">
    <property type="entry name" value="TsaD"/>
    <property type="match status" value="2"/>
</dbReference>
<keyword evidence="4 8" id="KW-0479">Metal-binding</keyword>
<feature type="binding site" evidence="8">
    <location>
        <position position="239"/>
    </location>
    <ligand>
        <name>substrate</name>
    </ligand>
</feature>
<keyword evidence="5 8" id="KW-0408">Iron</keyword>
<gene>
    <name evidence="8" type="primary">tsaD</name>
    <name evidence="10" type="ORF">A2W60_00545</name>
</gene>
<dbReference type="PANTHER" id="PTHR11735:SF6">
    <property type="entry name" value="TRNA N6-ADENOSINE THREONYLCARBAMOYLTRANSFERASE, MITOCHONDRIAL"/>
    <property type="match status" value="1"/>
</dbReference>
<dbReference type="Proteomes" id="UP000179184">
    <property type="component" value="Unassembled WGS sequence"/>
</dbReference>
<keyword evidence="1 8" id="KW-0963">Cytoplasm</keyword>
<feature type="domain" description="Gcp-like" evidence="9">
    <location>
        <begin position="115"/>
        <end position="384"/>
    </location>
</feature>
<dbReference type="EMBL" id="MEYN01000002">
    <property type="protein sequence ID" value="OGD31137.1"/>
    <property type="molecule type" value="Genomic_DNA"/>
</dbReference>
<comment type="similarity">
    <text evidence="8">Belongs to the KAE1 / TsaD family.</text>
</comment>
<feature type="binding site" evidence="8">
    <location>
        <position position="378"/>
    </location>
    <ligand>
        <name>Fe cation</name>
        <dbReference type="ChEBI" id="CHEBI:24875"/>
    </ligand>
</feature>
<evidence type="ECO:0000256" key="6">
    <source>
        <dbReference type="ARBA" id="ARBA00023315"/>
    </source>
</evidence>
<evidence type="ECO:0000259" key="9">
    <source>
        <dbReference type="Pfam" id="PF00814"/>
    </source>
</evidence>
<evidence type="ECO:0000313" key="11">
    <source>
        <dbReference type="Proteomes" id="UP000179184"/>
    </source>
</evidence>
<evidence type="ECO:0000313" key="10">
    <source>
        <dbReference type="EMBL" id="OGD31137.1"/>
    </source>
</evidence>
<dbReference type="Gene3D" id="3.30.420.40">
    <property type="match status" value="3"/>
</dbReference>
<dbReference type="InterPro" id="IPR017860">
    <property type="entry name" value="Peptidase_M22_CS"/>
</dbReference>
<comment type="function">
    <text evidence="8">Required for the formation of a threonylcarbamoyl group on adenosine at position 37 (t(6)A37) in tRNAs that read codons beginning with adenine. Is involved in the transfer of the threonylcarbamoyl moiety of threonylcarbamoyl-AMP (TC-AMP) to the N6 group of A37, together with TsaE and TsaB. TsaD likely plays a direct catalytic role in this reaction.</text>
</comment>
<proteinExistence type="inferred from homology"/>
<accession>A0A1F5BKL4</accession>
<evidence type="ECO:0000256" key="7">
    <source>
        <dbReference type="ARBA" id="ARBA00048117"/>
    </source>
</evidence>
<keyword evidence="2 8" id="KW-0808">Transferase</keyword>
<dbReference type="GO" id="GO:0005506">
    <property type="term" value="F:iron ion binding"/>
    <property type="evidence" value="ECO:0007669"/>
    <property type="project" value="UniProtKB-UniRule"/>
</dbReference>
<evidence type="ECO:0000256" key="8">
    <source>
        <dbReference type="HAMAP-Rule" id="MF_01445"/>
    </source>
</evidence>
<dbReference type="EC" id="2.3.1.234" evidence="8"/>
<evidence type="ECO:0000256" key="1">
    <source>
        <dbReference type="ARBA" id="ARBA00022490"/>
    </source>
</evidence>
<dbReference type="CDD" id="cd24133">
    <property type="entry name" value="ASKHA_NBD_TsaD_bac"/>
    <property type="match status" value="1"/>
</dbReference>
<reference evidence="10 11" key="1">
    <citation type="journal article" date="2016" name="Nat. Commun.">
        <title>Thousands of microbial genomes shed light on interconnected biogeochemical processes in an aquifer system.</title>
        <authorList>
            <person name="Anantharaman K."/>
            <person name="Brown C.T."/>
            <person name="Hug L.A."/>
            <person name="Sharon I."/>
            <person name="Castelle C.J."/>
            <person name="Probst A.J."/>
            <person name="Thomas B.C."/>
            <person name="Singh A."/>
            <person name="Wilkins M.J."/>
            <person name="Karaoz U."/>
            <person name="Brodie E.L."/>
            <person name="Williams K.H."/>
            <person name="Hubbard S.S."/>
            <person name="Banfield J.F."/>
        </authorList>
    </citation>
    <scope>NUCLEOTIDE SEQUENCE [LARGE SCALE GENOMIC DNA]</scope>
</reference>
<dbReference type="GO" id="GO:0061711">
    <property type="term" value="F:tRNA N(6)-L-threonylcarbamoyladenine synthase activity"/>
    <property type="evidence" value="ECO:0007669"/>
    <property type="project" value="UniProtKB-EC"/>
</dbReference>
<feature type="binding site" evidence="8">
    <location>
        <position position="163"/>
    </location>
    <ligand>
        <name>Fe cation</name>
        <dbReference type="ChEBI" id="CHEBI:24875"/>
    </ligand>
</feature>
<dbReference type="InterPro" id="IPR043129">
    <property type="entry name" value="ATPase_NBD"/>
</dbReference>
<feature type="domain" description="Gcp-like" evidence="9">
    <location>
        <begin position="30"/>
        <end position="73"/>
    </location>
</feature>
<dbReference type="PROSITE" id="PS01016">
    <property type="entry name" value="GLYCOPROTEASE"/>
    <property type="match status" value="1"/>
</dbReference>
<evidence type="ECO:0000256" key="3">
    <source>
        <dbReference type="ARBA" id="ARBA00022694"/>
    </source>
</evidence>
<keyword evidence="6 8" id="KW-0012">Acyltransferase</keyword>
<evidence type="ECO:0000256" key="4">
    <source>
        <dbReference type="ARBA" id="ARBA00022723"/>
    </source>
</evidence>
<dbReference type="NCBIfam" id="TIGR00329">
    <property type="entry name" value="gcp_kae1"/>
    <property type="match status" value="1"/>
</dbReference>
<sequence>MIILAIETSCDETAISVLKTSGGRRRPEFKILSNIVSSQVKVHAPFWGVVPNLAKREHQKNLPLVLIKALKEGRFPISNFQFPISKHSELKVQQIEKILEREPELLEQFKKSILSLKPPKIDIIAVTHGPGLEPALWVGVNFAKALGFFWKKPIIGINHLEGHALANWLAPVGKKSQFPISNFQKVFPALCLIVSGGHTQLVLMKDFGKYRTIGETRDDAAGEAFDKVARMLKLGYPGGPAIAKIASDIKNQKSPQLRSGQAKIKNIKLPRPMINSKDYDFSFSGLKTAVLYLIKDLEKNGYALNDFRAAIAAEFQQAVIDVLISKTLKAAENYKVKSVLLGGGVSANKNLRRQMEKAVKEKLPKVIYHEPGLKFTTDNAAMIAAAACFHLKRKKDWSKIETAANLRLG</sequence>
<evidence type="ECO:0000256" key="5">
    <source>
        <dbReference type="ARBA" id="ARBA00023004"/>
    </source>
</evidence>
<dbReference type="InterPro" id="IPR017861">
    <property type="entry name" value="KAE1/TsaD"/>
</dbReference>
<dbReference type="HAMAP" id="MF_01445">
    <property type="entry name" value="TsaD"/>
    <property type="match status" value="1"/>
</dbReference>
<keyword evidence="3 8" id="KW-0819">tRNA processing</keyword>
<comment type="catalytic activity">
    <reaction evidence="7 8">
        <text>L-threonylcarbamoyladenylate + adenosine(37) in tRNA = N(6)-L-threonylcarbamoyladenosine(37) in tRNA + AMP + H(+)</text>
        <dbReference type="Rhea" id="RHEA:37059"/>
        <dbReference type="Rhea" id="RHEA-COMP:10162"/>
        <dbReference type="Rhea" id="RHEA-COMP:10163"/>
        <dbReference type="ChEBI" id="CHEBI:15378"/>
        <dbReference type="ChEBI" id="CHEBI:73682"/>
        <dbReference type="ChEBI" id="CHEBI:74411"/>
        <dbReference type="ChEBI" id="CHEBI:74418"/>
        <dbReference type="ChEBI" id="CHEBI:456215"/>
        <dbReference type="EC" id="2.3.1.234"/>
    </reaction>
</comment>
<dbReference type="SUPFAM" id="SSF53067">
    <property type="entry name" value="Actin-like ATPase domain"/>
    <property type="match status" value="2"/>
</dbReference>
<dbReference type="AlphaFoldDB" id="A0A1F5BKL4"/>
<feature type="binding site" evidence="8">
    <location>
        <position position="159"/>
    </location>
    <ligand>
        <name>Fe cation</name>
        <dbReference type="ChEBI" id="CHEBI:24875"/>
    </ligand>
</feature>
<dbReference type="InterPro" id="IPR022450">
    <property type="entry name" value="TsaD"/>
</dbReference>
<feature type="binding site" evidence="8">
    <location>
        <begin position="193"/>
        <end position="197"/>
    </location>
    <ligand>
        <name>substrate</name>
    </ligand>
</feature>
<dbReference type="FunFam" id="3.30.420.40:FF:000040">
    <property type="entry name" value="tRNA N6-adenosine threonylcarbamoyltransferase"/>
    <property type="match status" value="1"/>
</dbReference>
<comment type="cofactor">
    <cofactor evidence="8">
        <name>Fe(2+)</name>
        <dbReference type="ChEBI" id="CHEBI:29033"/>
    </cofactor>
    <text evidence="8">Binds 1 Fe(2+) ion per subunit.</text>
</comment>
<feature type="binding site" evidence="8">
    <location>
        <position position="226"/>
    </location>
    <ligand>
        <name>substrate</name>
    </ligand>
</feature>
<comment type="caution">
    <text evidence="10">The sequence shown here is derived from an EMBL/GenBank/DDBJ whole genome shotgun (WGS) entry which is preliminary data.</text>
</comment>
<name>A0A1F5BKL4_9BACT</name>
<evidence type="ECO:0000256" key="2">
    <source>
        <dbReference type="ARBA" id="ARBA00022679"/>
    </source>
</evidence>
<feature type="binding site" evidence="8">
    <location>
        <position position="348"/>
    </location>
    <ligand>
        <name>substrate</name>
    </ligand>
</feature>
<comment type="subcellular location">
    <subcellularLocation>
        <location evidence="8">Cytoplasm</location>
    </subcellularLocation>
</comment>
<comment type="caution">
    <text evidence="8">Lacks conserved residue(s) required for the propagation of feature annotation.</text>
</comment>
<organism evidence="10 11">
    <name type="scientific">Candidatus Azambacteria bacterium RIFCSPHIGHO2_02_46_12</name>
    <dbReference type="NCBI Taxonomy" id="1797295"/>
    <lineage>
        <taxon>Bacteria</taxon>
        <taxon>Candidatus Azamiibacteriota</taxon>
    </lineage>
</organism>